<dbReference type="InterPro" id="IPR010982">
    <property type="entry name" value="Lambda_DNA-bd_dom_sf"/>
</dbReference>
<dbReference type="AlphaFoldDB" id="A0A2N1IZ84"/>
<organism evidence="2 3">
    <name type="scientific">Malaciobacter halophilus</name>
    <dbReference type="NCBI Taxonomy" id="197482"/>
    <lineage>
        <taxon>Bacteria</taxon>
        <taxon>Pseudomonadati</taxon>
        <taxon>Campylobacterota</taxon>
        <taxon>Epsilonproteobacteria</taxon>
        <taxon>Campylobacterales</taxon>
        <taxon>Arcobacteraceae</taxon>
        <taxon>Malaciobacter</taxon>
    </lineage>
</organism>
<dbReference type="Gene3D" id="1.10.260.40">
    <property type="entry name" value="lambda repressor-like DNA-binding domains"/>
    <property type="match status" value="1"/>
</dbReference>
<proteinExistence type="predicted"/>
<dbReference type="GO" id="GO:0045892">
    <property type="term" value="P:negative regulation of DNA-templated transcription"/>
    <property type="evidence" value="ECO:0007669"/>
    <property type="project" value="InterPro"/>
</dbReference>
<evidence type="ECO:0000313" key="3">
    <source>
        <dbReference type="Proteomes" id="UP000233248"/>
    </source>
</evidence>
<dbReference type="Proteomes" id="UP000233248">
    <property type="component" value="Unassembled WGS sequence"/>
</dbReference>
<gene>
    <name evidence="2" type="ORF">CP960_13620</name>
</gene>
<keyword evidence="3" id="KW-1185">Reference proteome</keyword>
<dbReference type="InterPro" id="IPR010744">
    <property type="entry name" value="Phage_CI_N"/>
</dbReference>
<feature type="non-terminal residue" evidence="2">
    <location>
        <position position="91"/>
    </location>
</feature>
<evidence type="ECO:0000259" key="1">
    <source>
        <dbReference type="Pfam" id="PF07022"/>
    </source>
</evidence>
<protein>
    <recommendedName>
        <fullName evidence="1">Bacteriophage CI repressor N-terminal domain-containing protein</fullName>
    </recommendedName>
</protein>
<dbReference type="EMBL" id="NXIF01000105">
    <property type="protein sequence ID" value="PKI79615.1"/>
    <property type="molecule type" value="Genomic_DNA"/>
</dbReference>
<comment type="caution">
    <text evidence="2">The sequence shown here is derived from an EMBL/GenBank/DDBJ whole genome shotgun (WGS) entry which is preliminary data.</text>
</comment>
<sequence length="91" mass="10659">MVNFIEILERLKDITGKTKNKEIAEILKTSEVNFSKWLQRNKVPYENLTNLCYQNGYDLMYILTGKTTNEIINNQNNNEKSKIFNVQGNNN</sequence>
<feature type="domain" description="Bacteriophage CI repressor N-terminal" evidence="1">
    <location>
        <begin position="7"/>
        <end position="66"/>
    </location>
</feature>
<dbReference type="RefSeq" id="WP_133121168.1">
    <property type="nucleotide sequence ID" value="NZ_NXIF01000105.1"/>
</dbReference>
<name>A0A2N1IZ84_9BACT</name>
<dbReference type="Pfam" id="PF07022">
    <property type="entry name" value="Phage_CI_repr"/>
    <property type="match status" value="1"/>
</dbReference>
<reference evidence="2 3" key="1">
    <citation type="submission" date="2017-09" db="EMBL/GenBank/DDBJ databases">
        <title>Genomics of the genus Arcobacter.</title>
        <authorList>
            <person name="Perez-Cataluna A."/>
            <person name="Figueras M.J."/>
            <person name="Salas-Masso N."/>
        </authorList>
    </citation>
    <scope>NUCLEOTIDE SEQUENCE [LARGE SCALE GENOMIC DNA]</scope>
    <source>
        <strain evidence="2 3">DSM 18005</strain>
    </source>
</reference>
<evidence type="ECO:0000313" key="2">
    <source>
        <dbReference type="EMBL" id="PKI79615.1"/>
    </source>
</evidence>
<accession>A0A2N1IZ84</accession>
<dbReference type="GO" id="GO:0003677">
    <property type="term" value="F:DNA binding"/>
    <property type="evidence" value="ECO:0007669"/>
    <property type="project" value="InterPro"/>
</dbReference>